<accession>A0A310S5V1</accession>
<evidence type="ECO:0000313" key="1">
    <source>
        <dbReference type="EMBL" id="OAD52964.1"/>
    </source>
</evidence>
<organism evidence="1 2">
    <name type="scientific">Eufriesea mexicana</name>
    <dbReference type="NCBI Taxonomy" id="516756"/>
    <lineage>
        <taxon>Eukaryota</taxon>
        <taxon>Metazoa</taxon>
        <taxon>Ecdysozoa</taxon>
        <taxon>Arthropoda</taxon>
        <taxon>Hexapoda</taxon>
        <taxon>Insecta</taxon>
        <taxon>Pterygota</taxon>
        <taxon>Neoptera</taxon>
        <taxon>Endopterygota</taxon>
        <taxon>Hymenoptera</taxon>
        <taxon>Apocrita</taxon>
        <taxon>Aculeata</taxon>
        <taxon>Apoidea</taxon>
        <taxon>Anthophila</taxon>
        <taxon>Apidae</taxon>
        <taxon>Eufriesea</taxon>
    </lineage>
</organism>
<protein>
    <submittedName>
        <fullName evidence="1">Uncharacterized protein</fullName>
    </submittedName>
</protein>
<sequence>MQPEPSTSANAAPPAVPIPQALRLRTSKLSFLSRSKTNTDNELYEMQFSMFFTEDLGSNWVKGPKKY</sequence>
<proteinExistence type="predicted"/>
<dbReference type="EMBL" id="KQ769179">
    <property type="protein sequence ID" value="OAD52964.1"/>
    <property type="molecule type" value="Genomic_DNA"/>
</dbReference>
<reference evidence="1 2" key="1">
    <citation type="submission" date="2015-07" db="EMBL/GenBank/DDBJ databases">
        <title>The genome of Eufriesea mexicana.</title>
        <authorList>
            <person name="Pan H."/>
            <person name="Kapheim K."/>
        </authorList>
    </citation>
    <scope>NUCLEOTIDE SEQUENCE [LARGE SCALE GENOMIC DNA]</scope>
    <source>
        <strain evidence="1">0111107269</strain>
        <tissue evidence="1">Whole body</tissue>
    </source>
</reference>
<dbReference type="AlphaFoldDB" id="A0A310S5V1"/>
<gene>
    <name evidence="1" type="ORF">WN48_11211</name>
</gene>
<keyword evidence="2" id="KW-1185">Reference proteome</keyword>
<evidence type="ECO:0000313" key="2">
    <source>
        <dbReference type="Proteomes" id="UP000250275"/>
    </source>
</evidence>
<dbReference type="Proteomes" id="UP000250275">
    <property type="component" value="Unassembled WGS sequence"/>
</dbReference>
<name>A0A310S5V1_9HYME</name>